<dbReference type="PROSITE" id="PS51078">
    <property type="entry name" value="ICLR_ED"/>
    <property type="match status" value="1"/>
</dbReference>
<dbReference type="Gene3D" id="3.30.450.40">
    <property type="match status" value="1"/>
</dbReference>
<dbReference type="InterPro" id="IPR005471">
    <property type="entry name" value="Tscrpt_reg_IclR_N"/>
</dbReference>
<reference evidence="6 7" key="1">
    <citation type="submission" date="2023-12" db="EMBL/GenBank/DDBJ databases">
        <title>Streptomyces sp. V4-01.</title>
        <authorList>
            <person name="Somphong A."/>
            <person name="Phongsopitanun W."/>
        </authorList>
    </citation>
    <scope>NUCLEOTIDE SEQUENCE [LARGE SCALE GENOMIC DNA]</scope>
    <source>
        <strain evidence="6 7">V4-01</strain>
    </source>
</reference>
<dbReference type="Pfam" id="PF09339">
    <property type="entry name" value="HTH_IclR"/>
    <property type="match status" value="1"/>
</dbReference>
<dbReference type="RefSeq" id="WP_330794109.1">
    <property type="nucleotide sequence ID" value="NZ_JAZEWV010000005.1"/>
</dbReference>
<keyword evidence="3" id="KW-0804">Transcription</keyword>
<dbReference type="EMBL" id="JAZEWV010000005">
    <property type="protein sequence ID" value="MEE4542201.1"/>
    <property type="molecule type" value="Genomic_DNA"/>
</dbReference>
<dbReference type="InterPro" id="IPR029016">
    <property type="entry name" value="GAF-like_dom_sf"/>
</dbReference>
<name>A0ABU7P8R7_9ACTN</name>
<accession>A0ABU7P8R7</accession>
<feature type="domain" description="HTH iclR-type" evidence="4">
    <location>
        <begin position="6"/>
        <end position="67"/>
    </location>
</feature>
<dbReference type="Proteomes" id="UP001344658">
    <property type="component" value="Unassembled WGS sequence"/>
</dbReference>
<dbReference type="SUPFAM" id="SSF46785">
    <property type="entry name" value="Winged helix' DNA-binding domain"/>
    <property type="match status" value="1"/>
</dbReference>
<evidence type="ECO:0000313" key="6">
    <source>
        <dbReference type="EMBL" id="MEE4542201.1"/>
    </source>
</evidence>
<gene>
    <name evidence="6" type="ORF">V2S66_09525</name>
</gene>
<dbReference type="PANTHER" id="PTHR30136:SF24">
    <property type="entry name" value="HTH-TYPE TRANSCRIPTIONAL REPRESSOR ALLR"/>
    <property type="match status" value="1"/>
</dbReference>
<proteinExistence type="predicted"/>
<dbReference type="Pfam" id="PF01614">
    <property type="entry name" value="IclR_C"/>
    <property type="match status" value="1"/>
</dbReference>
<organism evidence="6 7">
    <name type="scientific">Actinacidiphila polyblastidii</name>
    <dbReference type="NCBI Taxonomy" id="3110430"/>
    <lineage>
        <taxon>Bacteria</taxon>
        <taxon>Bacillati</taxon>
        <taxon>Actinomycetota</taxon>
        <taxon>Actinomycetes</taxon>
        <taxon>Kitasatosporales</taxon>
        <taxon>Streptomycetaceae</taxon>
        <taxon>Actinacidiphila</taxon>
    </lineage>
</organism>
<dbReference type="InterPro" id="IPR011991">
    <property type="entry name" value="ArsR-like_HTH"/>
</dbReference>
<dbReference type="InterPro" id="IPR050707">
    <property type="entry name" value="HTH_MetabolicPath_Reg"/>
</dbReference>
<dbReference type="PROSITE" id="PS51077">
    <property type="entry name" value="HTH_ICLR"/>
    <property type="match status" value="1"/>
</dbReference>
<evidence type="ECO:0000259" key="5">
    <source>
        <dbReference type="PROSITE" id="PS51078"/>
    </source>
</evidence>
<keyword evidence="1" id="KW-0805">Transcription regulation</keyword>
<dbReference type="PANTHER" id="PTHR30136">
    <property type="entry name" value="HELIX-TURN-HELIX TRANSCRIPTIONAL REGULATOR, ICLR FAMILY"/>
    <property type="match status" value="1"/>
</dbReference>
<keyword evidence="2" id="KW-0238">DNA-binding</keyword>
<comment type="caution">
    <text evidence="6">The sequence shown here is derived from an EMBL/GenBank/DDBJ whole genome shotgun (WGS) entry which is preliminary data.</text>
</comment>
<dbReference type="CDD" id="cd00090">
    <property type="entry name" value="HTH_ARSR"/>
    <property type="match status" value="1"/>
</dbReference>
<dbReference type="SMART" id="SM00346">
    <property type="entry name" value="HTH_ICLR"/>
    <property type="match status" value="1"/>
</dbReference>
<dbReference type="InterPro" id="IPR036388">
    <property type="entry name" value="WH-like_DNA-bd_sf"/>
</dbReference>
<evidence type="ECO:0000256" key="3">
    <source>
        <dbReference type="ARBA" id="ARBA00023163"/>
    </source>
</evidence>
<dbReference type="SUPFAM" id="SSF55781">
    <property type="entry name" value="GAF domain-like"/>
    <property type="match status" value="1"/>
</dbReference>
<sequence length="289" mass="29396">MTAETSQTLDRGLRVLKLLADTDHGLTVTELAAKLGVNRTVVYRLLATLEQHSLVRRDLGGRARVGLGVLGLAHQVHPLLREAALPALRALAEDIGATAHLTLVDGTEALAVAVVEPTWTDYHVAYRTGFRHPLDRGAAGRAILAGRGLQPSPGGGWERCPDDVYAELAAAVPAVGLVDGYGDGFAESFADGPADGPLDAGAGGGSGLHGANGARDGGERAIGALPLPAMRYVITSGELEAGASGAAAPLLGVPGVEGSVGVVMLADSVPERVGARVVEAAVEVADALR</sequence>
<evidence type="ECO:0000259" key="4">
    <source>
        <dbReference type="PROSITE" id="PS51077"/>
    </source>
</evidence>
<evidence type="ECO:0000256" key="1">
    <source>
        <dbReference type="ARBA" id="ARBA00023015"/>
    </source>
</evidence>
<evidence type="ECO:0000256" key="2">
    <source>
        <dbReference type="ARBA" id="ARBA00023125"/>
    </source>
</evidence>
<dbReference type="InterPro" id="IPR036390">
    <property type="entry name" value="WH_DNA-bd_sf"/>
</dbReference>
<evidence type="ECO:0000313" key="7">
    <source>
        <dbReference type="Proteomes" id="UP001344658"/>
    </source>
</evidence>
<dbReference type="Gene3D" id="1.10.10.10">
    <property type="entry name" value="Winged helix-like DNA-binding domain superfamily/Winged helix DNA-binding domain"/>
    <property type="match status" value="1"/>
</dbReference>
<feature type="domain" description="IclR-ED" evidence="5">
    <location>
        <begin position="63"/>
        <end position="289"/>
    </location>
</feature>
<dbReference type="InterPro" id="IPR014757">
    <property type="entry name" value="Tscrpt_reg_IclR_C"/>
</dbReference>
<protein>
    <submittedName>
        <fullName evidence="6">Helix-turn-helix domain-containing protein</fullName>
    </submittedName>
</protein>
<keyword evidence="7" id="KW-1185">Reference proteome</keyword>